<evidence type="ECO:0008006" key="3">
    <source>
        <dbReference type="Google" id="ProtNLM"/>
    </source>
</evidence>
<accession>A0A1R3RNT3</accession>
<proteinExistence type="predicted"/>
<dbReference type="VEuPathDB" id="FungiDB:ASPCADRAFT_5464"/>
<dbReference type="Proteomes" id="UP000188318">
    <property type="component" value="Unassembled WGS sequence"/>
</dbReference>
<organism evidence="1 2">
    <name type="scientific">Aspergillus carbonarius (strain ITEM 5010)</name>
    <dbReference type="NCBI Taxonomy" id="602072"/>
    <lineage>
        <taxon>Eukaryota</taxon>
        <taxon>Fungi</taxon>
        <taxon>Dikarya</taxon>
        <taxon>Ascomycota</taxon>
        <taxon>Pezizomycotina</taxon>
        <taxon>Eurotiomycetes</taxon>
        <taxon>Eurotiomycetidae</taxon>
        <taxon>Eurotiales</taxon>
        <taxon>Aspergillaceae</taxon>
        <taxon>Aspergillus</taxon>
        <taxon>Aspergillus subgen. Circumdati</taxon>
    </lineage>
</organism>
<name>A0A1R3RNT3_ASPC5</name>
<protein>
    <recommendedName>
        <fullName evidence="3">Peptidase S33 tripeptidyl aminopeptidase-like C-terminal domain-containing protein</fullName>
    </recommendedName>
</protein>
<evidence type="ECO:0000313" key="1">
    <source>
        <dbReference type="EMBL" id="OOF96129.1"/>
    </source>
</evidence>
<reference evidence="2" key="1">
    <citation type="journal article" date="2017" name="Genome Biol.">
        <title>Comparative genomics reveals high biological diversity and specific adaptations in the industrially and medically important fungal genus Aspergillus.</title>
        <authorList>
            <person name="de Vries R.P."/>
            <person name="Riley R."/>
            <person name="Wiebenga A."/>
            <person name="Aguilar-Osorio G."/>
            <person name="Amillis S."/>
            <person name="Uchima C.A."/>
            <person name="Anderluh G."/>
            <person name="Asadollahi M."/>
            <person name="Askin M."/>
            <person name="Barry K."/>
            <person name="Battaglia E."/>
            <person name="Bayram O."/>
            <person name="Benocci T."/>
            <person name="Braus-Stromeyer S.A."/>
            <person name="Caldana C."/>
            <person name="Canovas D."/>
            <person name="Cerqueira G.C."/>
            <person name="Chen F."/>
            <person name="Chen W."/>
            <person name="Choi C."/>
            <person name="Clum A."/>
            <person name="Dos Santos R.A."/>
            <person name="Damasio A.R."/>
            <person name="Diallinas G."/>
            <person name="Emri T."/>
            <person name="Fekete E."/>
            <person name="Flipphi M."/>
            <person name="Freyberg S."/>
            <person name="Gallo A."/>
            <person name="Gournas C."/>
            <person name="Habgood R."/>
            <person name="Hainaut M."/>
            <person name="Harispe M.L."/>
            <person name="Henrissat B."/>
            <person name="Hilden K.S."/>
            <person name="Hope R."/>
            <person name="Hossain A."/>
            <person name="Karabika E."/>
            <person name="Karaffa L."/>
            <person name="Karanyi Z."/>
            <person name="Krasevec N."/>
            <person name="Kuo A."/>
            <person name="Kusch H."/>
            <person name="LaButti K."/>
            <person name="Lagendijk E.L."/>
            <person name="Lapidus A."/>
            <person name="Levasseur A."/>
            <person name="Lindquist E."/>
            <person name="Lipzen A."/>
            <person name="Logrieco A.F."/>
            <person name="MacCabe A."/>
            <person name="Maekelae M.R."/>
            <person name="Malavazi I."/>
            <person name="Melin P."/>
            <person name="Meyer V."/>
            <person name="Mielnichuk N."/>
            <person name="Miskei M."/>
            <person name="Molnar A.P."/>
            <person name="Mule G."/>
            <person name="Ngan C.Y."/>
            <person name="Orejas M."/>
            <person name="Orosz E."/>
            <person name="Ouedraogo J.P."/>
            <person name="Overkamp K.M."/>
            <person name="Park H.-S."/>
            <person name="Perrone G."/>
            <person name="Piumi F."/>
            <person name="Punt P.J."/>
            <person name="Ram A.F."/>
            <person name="Ramon A."/>
            <person name="Rauscher S."/>
            <person name="Record E."/>
            <person name="Riano-Pachon D.M."/>
            <person name="Robert V."/>
            <person name="Roehrig J."/>
            <person name="Ruller R."/>
            <person name="Salamov A."/>
            <person name="Salih N.S."/>
            <person name="Samson R.A."/>
            <person name="Sandor E."/>
            <person name="Sanguinetti M."/>
            <person name="Schuetze T."/>
            <person name="Sepcic K."/>
            <person name="Shelest E."/>
            <person name="Sherlock G."/>
            <person name="Sophianopoulou V."/>
            <person name="Squina F.M."/>
            <person name="Sun H."/>
            <person name="Susca A."/>
            <person name="Todd R.B."/>
            <person name="Tsang A."/>
            <person name="Unkles S.E."/>
            <person name="van de Wiele N."/>
            <person name="van Rossen-Uffink D."/>
            <person name="Oliveira J.V."/>
            <person name="Vesth T.C."/>
            <person name="Visser J."/>
            <person name="Yu J.-H."/>
            <person name="Zhou M."/>
            <person name="Andersen M.R."/>
            <person name="Archer D.B."/>
            <person name="Baker S.E."/>
            <person name="Benoit I."/>
            <person name="Brakhage A.A."/>
            <person name="Braus G.H."/>
            <person name="Fischer R."/>
            <person name="Frisvad J.C."/>
            <person name="Goldman G.H."/>
            <person name="Houbraken J."/>
            <person name="Oakley B."/>
            <person name="Pocsi I."/>
            <person name="Scazzocchio C."/>
            <person name="Seiboth B."/>
            <person name="vanKuyk P.A."/>
            <person name="Wortman J."/>
            <person name="Dyer P.S."/>
            <person name="Grigoriev I.V."/>
        </authorList>
    </citation>
    <scope>NUCLEOTIDE SEQUENCE [LARGE SCALE GENOMIC DNA]</scope>
    <source>
        <strain evidence="2">ITEM 5010</strain>
    </source>
</reference>
<dbReference type="OrthoDB" id="425534at2759"/>
<dbReference type="EMBL" id="KV907499">
    <property type="protein sequence ID" value="OOF96129.1"/>
    <property type="molecule type" value="Genomic_DNA"/>
</dbReference>
<sequence>MDWNKISDSRSVAIAIFKLPAAVSTTDSRFRGTLISNLGGPGQSGVQMVLGAGSFIRELVDDEDHKYGLVSFDPRGVWQSTPSLDCFEGDDYARGLWEWEKRIMGNLDGSNQAAIQAHIAAAKAFGGFCENKKHGFAEHVSTAAIARDMLEIVDKIESERKEQSSHLDQELLSTGPAAPITELIQALFNIIKESPVPVIQERNSTLFNLTDLQQLYLTPCYSPIAFFPQVAEDHDQLLKGQYTDIVNNNPELAGPAAHQKTSCDEAIGGSDPAKYWAYAALETGFSVICGDRVDVRNTTTGELASYVQHMIDESPSIGSLWATSMRSVPAGPIEPNGHSTVPSRLLHQAQKLDPRHLCFFFRASLIQ</sequence>
<gene>
    <name evidence="1" type="ORF">ASPCADRAFT_5464</name>
</gene>
<keyword evidence="2" id="KW-1185">Reference proteome</keyword>
<dbReference type="STRING" id="602072.A0A1R3RNT3"/>
<dbReference type="AlphaFoldDB" id="A0A1R3RNT3"/>
<evidence type="ECO:0000313" key="2">
    <source>
        <dbReference type="Proteomes" id="UP000188318"/>
    </source>
</evidence>